<name>A0A1Y5IC00_OSTTA</name>
<dbReference type="InterPro" id="IPR053277">
    <property type="entry name" value="Endomembrane_traffic_mod"/>
</dbReference>
<proteinExistence type="predicted"/>
<dbReference type="EMBL" id="KZ155780">
    <property type="protein sequence ID" value="OUS47120.1"/>
    <property type="molecule type" value="Genomic_DNA"/>
</dbReference>
<dbReference type="AlphaFoldDB" id="A0A1Y5IC00"/>
<evidence type="ECO:0008006" key="2">
    <source>
        <dbReference type="Google" id="ProtNLM"/>
    </source>
</evidence>
<sequence>MRACDAYRMAWETRPGRHGVVYNWGIALGDRAERASARGDTDKARALWDESIDKYERATRSRETVTTQQATQGLNNLGLAYQSRAACVDLDRASAASPEAAQRAREERVKFLSASVRKFRRALRLDPSFDRAVYNLGTVVYALSSEYASMARLYPQDETLAPLSRDYVVAAATYVGLALASEPQNDVYATSYGIVKNFAPAPYIVDETFSVATDRGDGSPLDFVNVRLVLTPNELTTHPDVDDDVVMDVPVRSIAAIEPLEDVTLPSDDAAAALHLRDAGAAILVLTHANARVRDRAIDAIIILRDLARRGRSRAVEDVRRVDDLAPADA</sequence>
<organism evidence="1">
    <name type="scientific">Ostreococcus tauri</name>
    <name type="common">Marine green alga</name>
    <dbReference type="NCBI Taxonomy" id="70448"/>
    <lineage>
        <taxon>Eukaryota</taxon>
        <taxon>Viridiplantae</taxon>
        <taxon>Chlorophyta</taxon>
        <taxon>Mamiellophyceae</taxon>
        <taxon>Mamiellales</taxon>
        <taxon>Bathycoccaceae</taxon>
        <taxon>Ostreococcus</taxon>
    </lineage>
</organism>
<reference evidence="1" key="1">
    <citation type="submission" date="2017-04" db="EMBL/GenBank/DDBJ databases">
        <title>Population genomics of picophytoplankton unveils novel chromosome hypervariability.</title>
        <authorList>
            <consortium name="DOE Joint Genome Institute"/>
            <person name="Blanc-Mathieu R."/>
            <person name="Krasovec M."/>
            <person name="Hebrard M."/>
            <person name="Yau S."/>
            <person name="Desgranges E."/>
            <person name="Martin J."/>
            <person name="Schackwitz W."/>
            <person name="Kuo A."/>
            <person name="Salin G."/>
            <person name="Donnadieu C."/>
            <person name="Desdevises Y."/>
            <person name="Sanchez-Ferandin S."/>
            <person name="Moreau H."/>
            <person name="Rivals E."/>
            <person name="Grigoriev I.V."/>
            <person name="Grimsley N."/>
            <person name="Eyre-Walker A."/>
            <person name="Piganeau G."/>
        </authorList>
    </citation>
    <scope>NUCLEOTIDE SEQUENCE [LARGE SCALE GENOMIC DNA]</scope>
    <source>
        <strain evidence="1">RCC 1115</strain>
    </source>
</reference>
<protein>
    <recommendedName>
        <fullName evidence="2">Tetratricopeptide repeat</fullName>
    </recommendedName>
</protein>
<dbReference type="PANTHER" id="PTHR45005">
    <property type="match status" value="1"/>
</dbReference>
<dbReference type="Proteomes" id="UP000195557">
    <property type="component" value="Unassembled WGS sequence"/>
</dbReference>
<dbReference type="InterPro" id="IPR011990">
    <property type="entry name" value="TPR-like_helical_dom_sf"/>
</dbReference>
<accession>A0A1Y5IC00</accession>
<dbReference type="Gene3D" id="1.25.40.10">
    <property type="entry name" value="Tetratricopeptide repeat domain"/>
    <property type="match status" value="1"/>
</dbReference>
<dbReference type="eggNOG" id="ENOG502SSW0">
    <property type="taxonomic scope" value="Eukaryota"/>
</dbReference>
<gene>
    <name evidence="1" type="ORF">BE221DRAFT_191662</name>
</gene>
<dbReference type="SUPFAM" id="SSF48452">
    <property type="entry name" value="TPR-like"/>
    <property type="match status" value="1"/>
</dbReference>
<dbReference type="PANTHER" id="PTHR45005:SF2">
    <property type="entry name" value="PROTEIN HLB1"/>
    <property type="match status" value="1"/>
</dbReference>
<evidence type="ECO:0000313" key="1">
    <source>
        <dbReference type="EMBL" id="OUS47120.1"/>
    </source>
</evidence>